<evidence type="ECO:0000313" key="1">
    <source>
        <dbReference type="EMBL" id="CAL5221287.1"/>
    </source>
</evidence>
<organism evidence="1 2">
    <name type="scientific">Coccomyxa viridis</name>
    <dbReference type="NCBI Taxonomy" id="1274662"/>
    <lineage>
        <taxon>Eukaryota</taxon>
        <taxon>Viridiplantae</taxon>
        <taxon>Chlorophyta</taxon>
        <taxon>core chlorophytes</taxon>
        <taxon>Trebouxiophyceae</taxon>
        <taxon>Trebouxiophyceae incertae sedis</taxon>
        <taxon>Coccomyxaceae</taxon>
        <taxon>Coccomyxa</taxon>
    </lineage>
</organism>
<accession>A0ABP1FT63</accession>
<dbReference type="EMBL" id="CAXHTA020000005">
    <property type="protein sequence ID" value="CAL5221287.1"/>
    <property type="molecule type" value="Genomic_DNA"/>
</dbReference>
<evidence type="ECO:0000313" key="2">
    <source>
        <dbReference type="Proteomes" id="UP001497392"/>
    </source>
</evidence>
<keyword evidence="2" id="KW-1185">Reference proteome</keyword>
<sequence>MGISHRIRTADIPEQSSLTVVAKEHSVPYHTLMALQRNNKALHNTVILERYCSTTQSCCPPSRDQQPDRLQISMDFSNAGVTHPLSLRWGTPGAEQLQAQRCCASVAPMLRPAGRLLSASTARDREIGRPDDDLALKLHWGRQRGIAVIFAADAIECARRESERYFLGESMLESAAVGIASEQYIQDDAACTVSITPLPKVPSDSELPQAQLEPDGKSGSDLFCTKLAIPEDACSVDGPPTPDNEEADRVCMPAAKRQRLDESSPTAAALAVARILQLI</sequence>
<proteinExistence type="predicted"/>
<protein>
    <submittedName>
        <fullName evidence="1">G3452 protein</fullName>
    </submittedName>
</protein>
<comment type="caution">
    <text evidence="1">The sequence shown here is derived from an EMBL/GenBank/DDBJ whole genome shotgun (WGS) entry which is preliminary data.</text>
</comment>
<gene>
    <name evidence="1" type="primary">g3452</name>
    <name evidence="1" type="ORF">VP750_LOCUS2946</name>
</gene>
<name>A0ABP1FT63_9CHLO</name>
<reference evidence="1 2" key="1">
    <citation type="submission" date="2024-06" db="EMBL/GenBank/DDBJ databases">
        <authorList>
            <person name="Kraege A."/>
            <person name="Thomma B."/>
        </authorList>
    </citation>
    <scope>NUCLEOTIDE SEQUENCE [LARGE SCALE GENOMIC DNA]</scope>
</reference>
<dbReference type="Proteomes" id="UP001497392">
    <property type="component" value="Unassembled WGS sequence"/>
</dbReference>